<dbReference type="STRING" id="1921803.NIES593_21170"/>
<dbReference type="OrthoDB" id="447919at2"/>
<dbReference type="InterPro" id="IPR021809">
    <property type="entry name" value="DUF3386"/>
</dbReference>
<accession>A0A1U7H8D7</accession>
<dbReference type="RefSeq" id="WP_073601482.1">
    <property type="nucleotide sequence ID" value="NZ_MRCB01000042.1"/>
</dbReference>
<dbReference type="Pfam" id="PF11866">
    <property type="entry name" value="DUF3386"/>
    <property type="match status" value="1"/>
</dbReference>
<reference evidence="1 2" key="1">
    <citation type="submission" date="2016-11" db="EMBL/GenBank/DDBJ databases">
        <title>Draft Genome Sequences of Nine Cyanobacterial Strains from Diverse Habitats.</title>
        <authorList>
            <person name="Zhu T."/>
            <person name="Hou S."/>
            <person name="Lu X."/>
            <person name="Hess W.R."/>
        </authorList>
    </citation>
    <scope>NUCLEOTIDE SEQUENCE [LARGE SCALE GENOMIC DNA]</scope>
    <source>
        <strain evidence="1 2">NIES-593</strain>
    </source>
</reference>
<dbReference type="Proteomes" id="UP000186868">
    <property type="component" value="Unassembled WGS sequence"/>
</dbReference>
<protein>
    <recommendedName>
        <fullName evidence="3">DUF3386 domain-containing protein</fullName>
    </recommendedName>
</protein>
<evidence type="ECO:0008006" key="3">
    <source>
        <dbReference type="Google" id="ProtNLM"/>
    </source>
</evidence>
<evidence type="ECO:0000313" key="1">
    <source>
        <dbReference type="EMBL" id="OKH19153.1"/>
    </source>
</evidence>
<keyword evidence="2" id="KW-1185">Reference proteome</keyword>
<gene>
    <name evidence="1" type="ORF">NIES593_21170</name>
</gene>
<sequence length="217" mass="25116">MTQRIEARDLFRAAYENRYTWEKNFPGYTADITFRRGDEVFRAKVRVNPDLSGEVFDIADEQAKKEIHGQLWETAIHRIRRTFEETHGKNTFSYGDIDETGAVEILVGGKSQGDRYKVRNNEVCHVHRHIHGVVVTIDTFSSHDTGEGYLSHRYDSIYRDPKTGEVKAGRSKFEDNYEKIGKYYILTSRVIQTEENGQTVTREFSFSNVKLLEPAVV</sequence>
<comment type="caution">
    <text evidence="1">The sequence shown here is derived from an EMBL/GenBank/DDBJ whole genome shotgun (WGS) entry which is preliminary data.</text>
</comment>
<dbReference type="EMBL" id="MRCB01000042">
    <property type="protein sequence ID" value="OKH19153.1"/>
    <property type="molecule type" value="Genomic_DNA"/>
</dbReference>
<organism evidence="1 2">
    <name type="scientific">Hydrococcus rivularis NIES-593</name>
    <dbReference type="NCBI Taxonomy" id="1921803"/>
    <lineage>
        <taxon>Bacteria</taxon>
        <taxon>Bacillati</taxon>
        <taxon>Cyanobacteriota</taxon>
        <taxon>Cyanophyceae</taxon>
        <taxon>Pleurocapsales</taxon>
        <taxon>Hydrococcaceae</taxon>
        <taxon>Hydrococcus</taxon>
    </lineage>
</organism>
<name>A0A1U7H8D7_9CYAN</name>
<evidence type="ECO:0000313" key="2">
    <source>
        <dbReference type="Proteomes" id="UP000186868"/>
    </source>
</evidence>
<dbReference type="AlphaFoldDB" id="A0A1U7H8D7"/>
<proteinExistence type="predicted"/>